<accession>A0ABU8Z474</accession>
<name>A0ABU8Z474_9ENTR</name>
<gene>
    <name evidence="7" type="ORF">QFI66_007390</name>
</gene>
<comment type="caution">
    <text evidence="7">The sequence shown here is derived from an EMBL/GenBank/DDBJ whole genome shotgun (WGS) entry which is preliminary data.</text>
</comment>
<dbReference type="InterPro" id="IPR015422">
    <property type="entry name" value="PyrdxlP-dep_Trfase_small"/>
</dbReference>
<dbReference type="GO" id="GO:0008483">
    <property type="term" value="F:transaminase activity"/>
    <property type="evidence" value="ECO:0007669"/>
    <property type="project" value="UniProtKB-KW"/>
</dbReference>
<protein>
    <submittedName>
        <fullName evidence="7">PLP-dependent aminotransferase family protein</fullName>
    </submittedName>
</protein>
<evidence type="ECO:0000313" key="8">
    <source>
        <dbReference type="Proteomes" id="UP001334005"/>
    </source>
</evidence>
<evidence type="ECO:0000256" key="3">
    <source>
        <dbReference type="ARBA" id="ARBA00023015"/>
    </source>
</evidence>
<dbReference type="PROSITE" id="PS50949">
    <property type="entry name" value="HTH_GNTR"/>
    <property type="match status" value="1"/>
</dbReference>
<dbReference type="Gene3D" id="3.90.1150.10">
    <property type="entry name" value="Aspartate Aminotransferase, domain 1"/>
    <property type="match status" value="1"/>
</dbReference>
<reference evidence="7 8" key="1">
    <citation type="submission" date="2024-03" db="EMBL/GenBank/DDBJ databases">
        <title>Two novel Raoultella species associated with bleeding cankers of broadleaf hosts, Raoultella scottia sp. nov. and Raoultella lignicola sp. nov.</title>
        <authorList>
            <person name="Brady C.L."/>
        </authorList>
    </citation>
    <scope>NUCLEOTIDE SEQUENCE [LARGE SCALE GENOMIC DNA]</scope>
    <source>
        <strain evidence="7 8">BAC 10a-01-01</strain>
    </source>
</reference>
<feature type="domain" description="HTH gntR-type" evidence="6">
    <location>
        <begin position="2"/>
        <end position="70"/>
    </location>
</feature>
<dbReference type="InterPro" id="IPR015421">
    <property type="entry name" value="PyrdxlP-dep_Trfase_major"/>
</dbReference>
<evidence type="ECO:0000256" key="1">
    <source>
        <dbReference type="ARBA" id="ARBA00005384"/>
    </source>
</evidence>
<evidence type="ECO:0000256" key="4">
    <source>
        <dbReference type="ARBA" id="ARBA00023125"/>
    </source>
</evidence>
<dbReference type="SUPFAM" id="SSF46785">
    <property type="entry name" value="Winged helix' DNA-binding domain"/>
    <property type="match status" value="1"/>
</dbReference>
<organism evidence="7 8">
    <name type="scientific">Raoultella scottii</name>
    <dbReference type="NCBI Taxonomy" id="3040937"/>
    <lineage>
        <taxon>Bacteria</taxon>
        <taxon>Pseudomonadati</taxon>
        <taxon>Pseudomonadota</taxon>
        <taxon>Gammaproteobacteria</taxon>
        <taxon>Enterobacterales</taxon>
        <taxon>Enterobacteriaceae</taxon>
        <taxon>Klebsiella/Raoultella group</taxon>
        <taxon>Raoultella</taxon>
    </lineage>
</organism>
<keyword evidence="7" id="KW-0808">Transferase</keyword>
<dbReference type="InterPro" id="IPR051446">
    <property type="entry name" value="HTH_trans_reg/aminotransferase"/>
</dbReference>
<dbReference type="Proteomes" id="UP001334005">
    <property type="component" value="Unassembled WGS sequence"/>
</dbReference>
<keyword evidence="8" id="KW-1185">Reference proteome</keyword>
<dbReference type="Gene3D" id="1.10.10.10">
    <property type="entry name" value="Winged helix-like DNA-binding domain superfamily/Winged helix DNA-binding domain"/>
    <property type="match status" value="1"/>
</dbReference>
<dbReference type="InterPro" id="IPR036388">
    <property type="entry name" value="WH-like_DNA-bd_sf"/>
</dbReference>
<dbReference type="InterPro" id="IPR000524">
    <property type="entry name" value="Tscrpt_reg_HTH_GntR"/>
</dbReference>
<evidence type="ECO:0000259" key="6">
    <source>
        <dbReference type="PROSITE" id="PS50949"/>
    </source>
</evidence>
<keyword evidence="7" id="KW-0032">Aminotransferase</keyword>
<dbReference type="PANTHER" id="PTHR46577">
    <property type="entry name" value="HTH-TYPE TRANSCRIPTIONAL REGULATORY PROTEIN GABR"/>
    <property type="match status" value="1"/>
</dbReference>
<proteinExistence type="inferred from homology"/>
<dbReference type="SMART" id="SM00345">
    <property type="entry name" value="HTH_GNTR"/>
    <property type="match status" value="1"/>
</dbReference>
<sequence length="471" mass="51047">MLPRYQRIALSLRQAIIAGALHPGDRLLSVRKLAEREQVSIPTAQEALRFLEAEGLIVARPRSGYYVSLAPPAASSSAVPNAAPVSVDMSTLARTLFSRQESHLIPPGAAQPDPAWLPAARLQRILQSASRRLEAYGQTYSMPPGRSDLRYQIARRAVQWGATFGPDELIVTAGATQAVRLALQAVCVAGDVVAIERPAWFGALLLLESMGLKALEITTDPQEGISLTALNEAIIKYRPAAVLVSPSAQNPTGAVMPVAAKRELVAMLERHDVPLIEDDVYGDLAGDAVRPPACKAFDRSGSVLYCSSVSKALTPGWRTGWIAPGRYYEEVMKIRLASDWAGSPLTEAAVSDFMSRGDYDRHLLRLKSRIQKSVDIISRTVAAHFPEPTRVVIPQAGFLMWVELPKTINALDVHRAALEAGIGVSPGQLFSPRQDMAHCLRLNCACEPTPQLLAAVIELGAICRHAENKNQ</sequence>
<dbReference type="PANTHER" id="PTHR46577:SF2">
    <property type="entry name" value="TRANSCRIPTIONAL REGULATORY PROTEIN"/>
    <property type="match status" value="1"/>
</dbReference>
<dbReference type="RefSeq" id="WP_331834274.1">
    <property type="nucleotide sequence ID" value="NZ_JARXNH020000051.1"/>
</dbReference>
<dbReference type="InterPro" id="IPR036390">
    <property type="entry name" value="WH_DNA-bd_sf"/>
</dbReference>
<keyword evidence="5" id="KW-0804">Transcription</keyword>
<evidence type="ECO:0000256" key="2">
    <source>
        <dbReference type="ARBA" id="ARBA00022898"/>
    </source>
</evidence>
<dbReference type="EMBL" id="JARXNH020000051">
    <property type="protein sequence ID" value="MEK0247938.1"/>
    <property type="molecule type" value="Genomic_DNA"/>
</dbReference>
<keyword evidence="4" id="KW-0238">DNA-binding</keyword>
<dbReference type="SUPFAM" id="SSF53383">
    <property type="entry name" value="PLP-dependent transferases"/>
    <property type="match status" value="1"/>
</dbReference>
<dbReference type="CDD" id="cd00609">
    <property type="entry name" value="AAT_like"/>
    <property type="match status" value="1"/>
</dbReference>
<dbReference type="InterPro" id="IPR004839">
    <property type="entry name" value="Aminotransferase_I/II_large"/>
</dbReference>
<keyword evidence="2" id="KW-0663">Pyridoxal phosphate</keyword>
<dbReference type="Gene3D" id="3.40.640.10">
    <property type="entry name" value="Type I PLP-dependent aspartate aminotransferase-like (Major domain)"/>
    <property type="match status" value="1"/>
</dbReference>
<dbReference type="InterPro" id="IPR015424">
    <property type="entry name" value="PyrdxlP-dep_Trfase"/>
</dbReference>
<dbReference type="CDD" id="cd07377">
    <property type="entry name" value="WHTH_GntR"/>
    <property type="match status" value="1"/>
</dbReference>
<dbReference type="Pfam" id="PF00155">
    <property type="entry name" value="Aminotran_1_2"/>
    <property type="match status" value="1"/>
</dbReference>
<dbReference type="Pfam" id="PF00392">
    <property type="entry name" value="GntR"/>
    <property type="match status" value="1"/>
</dbReference>
<keyword evidence="3" id="KW-0805">Transcription regulation</keyword>
<comment type="similarity">
    <text evidence="1">In the C-terminal section; belongs to the class-I pyridoxal-phosphate-dependent aminotransferase family.</text>
</comment>
<evidence type="ECO:0000313" key="7">
    <source>
        <dbReference type="EMBL" id="MEK0247938.1"/>
    </source>
</evidence>
<evidence type="ECO:0000256" key="5">
    <source>
        <dbReference type="ARBA" id="ARBA00023163"/>
    </source>
</evidence>